<evidence type="ECO:0000256" key="3">
    <source>
        <dbReference type="SAM" id="MobiDB-lite"/>
    </source>
</evidence>
<dbReference type="InterPro" id="IPR035920">
    <property type="entry name" value="YhbY-like_sf"/>
</dbReference>
<dbReference type="EMBL" id="JAAGAX010000010">
    <property type="protein sequence ID" value="KAF2301923.1"/>
    <property type="molecule type" value="Genomic_DNA"/>
</dbReference>
<feature type="domain" description="CRM" evidence="4">
    <location>
        <begin position="161"/>
        <end position="260"/>
    </location>
</feature>
<evidence type="ECO:0000259" key="4">
    <source>
        <dbReference type="PROSITE" id="PS51295"/>
    </source>
</evidence>
<proteinExistence type="predicted"/>
<dbReference type="InterPro" id="IPR001890">
    <property type="entry name" value="RNA-binding_CRM"/>
</dbReference>
<sequence>MAVASSSTSSTTHVLHRVFRPPPPQPPLLSFFFRPLSTSTAASITRKATLFKCQNTQLQISSSTTLFSFLHSPPITSDTFLFSHSLSTSLSAPPNAFNPSLSLEEEIDQEQDNDGEIEYDDEEEDIDSGSENLELEVSAISVDAGDGSCKEGSKRNSSKVPNLTVKEKKELASYAHGLGKKLKCQLVGKSGVTENVATSFIETLEANELLKIKIHRTCPGELEDVVQQLEEATGSVVVGQIGRTVIVYRPSLSKLQAEEEKKKRVHRVFVRKESKLKPVSLPRGKLPRLSGRGRRGSSRI</sequence>
<dbReference type="PANTHER" id="PTHR47714">
    <property type="entry name" value="CRS1/YHBY DOMAIN CONTAINING PROTEIN, EXPRESSED"/>
    <property type="match status" value="1"/>
</dbReference>
<dbReference type="PANTHER" id="PTHR47714:SF1">
    <property type="entry name" value="RNA-BINDING CRS1 _ YHBY (CRM) DOMAIN PROTEIN"/>
    <property type="match status" value="1"/>
</dbReference>
<keyword evidence="6" id="KW-1185">Reference proteome</keyword>
<name>A0A6A6LP76_HEVBR</name>
<dbReference type="Proteomes" id="UP000467840">
    <property type="component" value="Chromosome 4"/>
</dbReference>
<accession>A0A6A6LP76</accession>
<protein>
    <recommendedName>
        <fullName evidence="4">CRM domain-containing protein</fullName>
    </recommendedName>
</protein>
<evidence type="ECO:0000256" key="1">
    <source>
        <dbReference type="ARBA" id="ARBA00022884"/>
    </source>
</evidence>
<feature type="region of interest" description="Disordered" evidence="3">
    <location>
        <begin position="280"/>
        <end position="300"/>
    </location>
</feature>
<dbReference type="GO" id="GO:0003723">
    <property type="term" value="F:RNA binding"/>
    <property type="evidence" value="ECO:0007669"/>
    <property type="project" value="UniProtKB-UniRule"/>
</dbReference>
<keyword evidence="1 2" id="KW-0694">RNA-binding</keyword>
<feature type="compositionally biased region" description="Basic residues" evidence="3">
    <location>
        <begin position="291"/>
        <end position="300"/>
    </location>
</feature>
<dbReference type="FunFam" id="3.30.110.60:FF:000004">
    <property type="entry name" value="RNA-binding CRS1 / YhbY (CRM) domain protein"/>
    <property type="match status" value="1"/>
</dbReference>
<dbReference type="PROSITE" id="PS51295">
    <property type="entry name" value="CRM"/>
    <property type="match status" value="1"/>
</dbReference>
<evidence type="ECO:0000313" key="6">
    <source>
        <dbReference type="Proteomes" id="UP000467840"/>
    </source>
</evidence>
<evidence type="ECO:0000313" key="5">
    <source>
        <dbReference type="EMBL" id="KAF2301923.1"/>
    </source>
</evidence>
<evidence type="ECO:0000256" key="2">
    <source>
        <dbReference type="PROSITE-ProRule" id="PRU00626"/>
    </source>
</evidence>
<dbReference type="SUPFAM" id="SSF75471">
    <property type="entry name" value="YhbY-like"/>
    <property type="match status" value="1"/>
</dbReference>
<organism evidence="5 6">
    <name type="scientific">Hevea brasiliensis</name>
    <name type="common">Para rubber tree</name>
    <name type="synonym">Siphonia brasiliensis</name>
    <dbReference type="NCBI Taxonomy" id="3981"/>
    <lineage>
        <taxon>Eukaryota</taxon>
        <taxon>Viridiplantae</taxon>
        <taxon>Streptophyta</taxon>
        <taxon>Embryophyta</taxon>
        <taxon>Tracheophyta</taxon>
        <taxon>Spermatophyta</taxon>
        <taxon>Magnoliopsida</taxon>
        <taxon>eudicotyledons</taxon>
        <taxon>Gunneridae</taxon>
        <taxon>Pentapetalae</taxon>
        <taxon>rosids</taxon>
        <taxon>fabids</taxon>
        <taxon>Malpighiales</taxon>
        <taxon>Euphorbiaceae</taxon>
        <taxon>Crotonoideae</taxon>
        <taxon>Micrandreae</taxon>
        <taxon>Hevea</taxon>
    </lineage>
</organism>
<dbReference type="Gene3D" id="3.30.110.60">
    <property type="entry name" value="YhbY-like"/>
    <property type="match status" value="1"/>
</dbReference>
<dbReference type="AlphaFoldDB" id="A0A6A6LP76"/>
<reference evidence="5 6" key="1">
    <citation type="journal article" date="2020" name="Mol. Plant">
        <title>The Chromosome-Based Rubber Tree Genome Provides New Insights into Spurge Genome Evolution and Rubber Biosynthesis.</title>
        <authorList>
            <person name="Liu J."/>
            <person name="Shi C."/>
            <person name="Shi C.C."/>
            <person name="Li W."/>
            <person name="Zhang Q.J."/>
            <person name="Zhang Y."/>
            <person name="Li K."/>
            <person name="Lu H.F."/>
            <person name="Shi C."/>
            <person name="Zhu S.T."/>
            <person name="Xiao Z.Y."/>
            <person name="Nan H."/>
            <person name="Yue Y."/>
            <person name="Zhu X.G."/>
            <person name="Wu Y."/>
            <person name="Hong X.N."/>
            <person name="Fan G.Y."/>
            <person name="Tong Y."/>
            <person name="Zhang D."/>
            <person name="Mao C.L."/>
            <person name="Liu Y.L."/>
            <person name="Hao S.J."/>
            <person name="Liu W.Q."/>
            <person name="Lv M.Q."/>
            <person name="Zhang H.B."/>
            <person name="Liu Y."/>
            <person name="Hu-Tang G.R."/>
            <person name="Wang J.P."/>
            <person name="Wang J.H."/>
            <person name="Sun Y.H."/>
            <person name="Ni S.B."/>
            <person name="Chen W.B."/>
            <person name="Zhang X.C."/>
            <person name="Jiao Y.N."/>
            <person name="Eichler E.E."/>
            <person name="Li G.H."/>
            <person name="Liu X."/>
            <person name="Gao L.Z."/>
        </authorList>
    </citation>
    <scope>NUCLEOTIDE SEQUENCE [LARGE SCALE GENOMIC DNA]</scope>
    <source>
        <strain evidence="6">cv. GT1</strain>
        <tissue evidence="5">Leaf</tissue>
    </source>
</reference>
<feature type="compositionally biased region" description="Low complexity" evidence="3">
    <location>
        <begin position="281"/>
        <end position="290"/>
    </location>
</feature>
<comment type="caution">
    <text evidence="5">The sequence shown here is derived from an EMBL/GenBank/DDBJ whole genome shotgun (WGS) entry which is preliminary data.</text>
</comment>
<dbReference type="Pfam" id="PF01985">
    <property type="entry name" value="CRS1_YhbY"/>
    <property type="match status" value="1"/>
</dbReference>
<dbReference type="GO" id="GO:0009507">
    <property type="term" value="C:chloroplast"/>
    <property type="evidence" value="ECO:0007669"/>
    <property type="project" value="TreeGrafter"/>
</dbReference>
<dbReference type="SMART" id="SM01103">
    <property type="entry name" value="CRS1_YhbY"/>
    <property type="match status" value="1"/>
</dbReference>
<gene>
    <name evidence="5" type="ORF">GH714_030436</name>
</gene>